<feature type="region of interest" description="Disordered" evidence="1">
    <location>
        <begin position="340"/>
        <end position="367"/>
    </location>
</feature>
<keyword evidence="4" id="KW-1185">Reference proteome</keyword>
<keyword evidence="2" id="KW-1133">Transmembrane helix</keyword>
<keyword evidence="2" id="KW-0812">Transmembrane</keyword>
<gene>
    <name evidence="3" type="ORF">Anas_09686</name>
</gene>
<organism evidence="3 4">
    <name type="scientific">Armadillidium nasatum</name>
    <dbReference type="NCBI Taxonomy" id="96803"/>
    <lineage>
        <taxon>Eukaryota</taxon>
        <taxon>Metazoa</taxon>
        <taxon>Ecdysozoa</taxon>
        <taxon>Arthropoda</taxon>
        <taxon>Crustacea</taxon>
        <taxon>Multicrustacea</taxon>
        <taxon>Malacostraca</taxon>
        <taxon>Eumalacostraca</taxon>
        <taxon>Peracarida</taxon>
        <taxon>Isopoda</taxon>
        <taxon>Oniscidea</taxon>
        <taxon>Crinocheta</taxon>
        <taxon>Armadillidiidae</taxon>
        <taxon>Armadillidium</taxon>
    </lineage>
</organism>
<accession>A0A5N5SZA3</accession>
<feature type="transmembrane region" description="Helical" evidence="2">
    <location>
        <begin position="37"/>
        <end position="57"/>
    </location>
</feature>
<sequence>MPRLINIPKIQRKYSAINYFERRDVNDYGFTKSLAAILKYVQMSIQILFILFFANSHKILNDGILALAIGIHILSFLLNCIPLVAGVVFKNRRRIIVHLELCNFFILLIFILWIYDLVKEADSSNHLYYDYSYFYHLSSKNKVSFLFARKLTFCEALIVLLPIILTMHFLGIPFEIVIFKYLETEIQINAKLDSNKVTTSDPGTPTSRFNKNKSYSLNEFINARKVVDASKKITYPVDFPRPSKSPTLSRISETSSRESIEMRETERVWTNERESTHACESSDNVKYHMSSMETLYTERSNLTNESSDSGESSSIDVEIDSEKGVVGYKRSDSLKKRYPQETLRKLESSTQGNEREESEFQYSTSLDFDPLKHDTQEIVKPLDKGRKFIKASKKNYCDIKYSRPTGNINARGT</sequence>
<evidence type="ECO:0000313" key="4">
    <source>
        <dbReference type="Proteomes" id="UP000326759"/>
    </source>
</evidence>
<dbReference type="AlphaFoldDB" id="A0A5N5SZA3"/>
<evidence type="ECO:0000256" key="2">
    <source>
        <dbReference type="SAM" id="Phobius"/>
    </source>
</evidence>
<proteinExistence type="predicted"/>
<protein>
    <submittedName>
        <fullName evidence="3">Uncharacterized protein</fullName>
    </submittedName>
</protein>
<feature type="region of interest" description="Disordered" evidence="1">
    <location>
        <begin position="243"/>
        <end position="286"/>
    </location>
</feature>
<keyword evidence="2" id="KW-0472">Membrane</keyword>
<evidence type="ECO:0000313" key="3">
    <source>
        <dbReference type="EMBL" id="KAB7499546.1"/>
    </source>
</evidence>
<dbReference type="Proteomes" id="UP000326759">
    <property type="component" value="Unassembled WGS sequence"/>
</dbReference>
<feature type="compositionally biased region" description="Basic and acidic residues" evidence="1">
    <location>
        <begin position="255"/>
        <end position="277"/>
    </location>
</feature>
<name>A0A5N5SZA3_9CRUS</name>
<feature type="transmembrane region" description="Helical" evidence="2">
    <location>
        <begin position="95"/>
        <end position="115"/>
    </location>
</feature>
<feature type="transmembrane region" description="Helical" evidence="2">
    <location>
        <begin position="63"/>
        <end position="88"/>
    </location>
</feature>
<comment type="caution">
    <text evidence="3">The sequence shown here is derived from an EMBL/GenBank/DDBJ whole genome shotgun (WGS) entry which is preliminary data.</text>
</comment>
<evidence type="ECO:0000256" key="1">
    <source>
        <dbReference type="SAM" id="MobiDB-lite"/>
    </source>
</evidence>
<dbReference type="EMBL" id="SEYY01017918">
    <property type="protein sequence ID" value="KAB7499546.1"/>
    <property type="molecule type" value="Genomic_DNA"/>
</dbReference>
<reference evidence="3 4" key="1">
    <citation type="journal article" date="2019" name="PLoS Biol.">
        <title>Sex chromosomes control vertical transmission of feminizing Wolbachia symbionts in an isopod.</title>
        <authorList>
            <person name="Becking T."/>
            <person name="Chebbi M.A."/>
            <person name="Giraud I."/>
            <person name="Moumen B."/>
            <person name="Laverre T."/>
            <person name="Caubet Y."/>
            <person name="Peccoud J."/>
            <person name="Gilbert C."/>
            <person name="Cordaux R."/>
        </authorList>
    </citation>
    <scope>NUCLEOTIDE SEQUENCE [LARGE SCALE GENOMIC DNA]</scope>
    <source>
        <strain evidence="3">ANa2</strain>
        <tissue evidence="3">Whole body excluding digestive tract and cuticle</tissue>
    </source>
</reference>
<feature type="transmembrane region" description="Helical" evidence="2">
    <location>
        <begin position="156"/>
        <end position="182"/>
    </location>
</feature>